<keyword evidence="1" id="KW-0732">Signal</keyword>
<feature type="signal peptide" evidence="1">
    <location>
        <begin position="1"/>
        <end position="31"/>
    </location>
</feature>
<gene>
    <name evidence="2" type="ORF">LMG3458_02724</name>
</gene>
<accession>A0A6S7A2K1</accession>
<proteinExistence type="predicted"/>
<evidence type="ECO:0008006" key="4">
    <source>
        <dbReference type="Google" id="ProtNLM"/>
    </source>
</evidence>
<dbReference type="AlphaFoldDB" id="A0A6S7A2K1"/>
<dbReference type="RefSeq" id="WP_217481174.1">
    <property type="nucleotide sequence ID" value="NZ_CADIJO010000008.1"/>
</dbReference>
<sequence length="353" mass="37789">MSGFHSLLKQGARLAQWALLAALPAVHAAQAGPYTHANDIPARQQWTANYGYCGEVGLISAGLYYGQYVSQYDARALASRNRDQAAQGSQLLLGVNDTAAAARMHLQAVPWKGGPGADTNAFLAWVKTHVASSHPVLIGVYENLRLFEDTDDDDAGDAQYDHIVSVTGVSSTRPVTIPAAYAADDVLTFSDHGLWSPNGKPDYRYRYAFGAFQATRQEANAQDRAVYSLPRGVGNHGLAITGIIDRDGQALPVRVATSANDEQPAMPEGGSARPASRPLTLTVTVSGLKPGVPYTLYRYDSFQAVPEAAFNGNASKASKQWKLRGDGGSTYTMQESIRSDQVAVYRAVPDSAP</sequence>
<evidence type="ECO:0000256" key="1">
    <source>
        <dbReference type="SAM" id="SignalP"/>
    </source>
</evidence>
<feature type="chain" id="PRO_5028829443" description="Peptidase C39-like domain-containing protein" evidence="1">
    <location>
        <begin position="32"/>
        <end position="353"/>
    </location>
</feature>
<protein>
    <recommendedName>
        <fullName evidence="4">Peptidase C39-like domain-containing protein</fullName>
    </recommendedName>
</protein>
<dbReference type="Proteomes" id="UP000494111">
    <property type="component" value="Unassembled WGS sequence"/>
</dbReference>
<name>A0A6S7A2K1_9BURK</name>
<organism evidence="2 3">
    <name type="scientific">Achromobacter deleyi</name>
    <dbReference type="NCBI Taxonomy" id="1353891"/>
    <lineage>
        <taxon>Bacteria</taxon>
        <taxon>Pseudomonadati</taxon>
        <taxon>Pseudomonadota</taxon>
        <taxon>Betaproteobacteria</taxon>
        <taxon>Burkholderiales</taxon>
        <taxon>Alcaligenaceae</taxon>
        <taxon>Achromobacter</taxon>
    </lineage>
</organism>
<evidence type="ECO:0000313" key="3">
    <source>
        <dbReference type="Proteomes" id="UP000494111"/>
    </source>
</evidence>
<evidence type="ECO:0000313" key="2">
    <source>
        <dbReference type="EMBL" id="CAB3702283.1"/>
    </source>
</evidence>
<reference evidence="2 3" key="1">
    <citation type="submission" date="2020-04" db="EMBL/GenBank/DDBJ databases">
        <authorList>
            <person name="De Canck E."/>
        </authorList>
    </citation>
    <scope>NUCLEOTIDE SEQUENCE [LARGE SCALE GENOMIC DNA]</scope>
    <source>
        <strain evidence="2 3">LMG 3458</strain>
    </source>
</reference>
<dbReference type="EMBL" id="CADIJO010000008">
    <property type="protein sequence ID" value="CAB3702283.1"/>
    <property type="molecule type" value="Genomic_DNA"/>
</dbReference>